<evidence type="ECO:0000256" key="3">
    <source>
        <dbReference type="ARBA" id="ARBA00022692"/>
    </source>
</evidence>
<evidence type="ECO:0000259" key="8">
    <source>
        <dbReference type="Pfam" id="PF04884"/>
    </source>
</evidence>
<gene>
    <name evidence="9" type="ORF">D9611_012923</name>
</gene>
<proteinExistence type="inferred from homology"/>
<feature type="region of interest" description="Disordered" evidence="6">
    <location>
        <begin position="1"/>
        <end position="51"/>
    </location>
</feature>
<dbReference type="Proteomes" id="UP000541558">
    <property type="component" value="Unassembled WGS sequence"/>
</dbReference>
<reference evidence="9 10" key="1">
    <citation type="journal article" date="2020" name="ISME J.">
        <title>Uncovering the hidden diversity of litter-decomposition mechanisms in mushroom-forming fungi.</title>
        <authorList>
            <person name="Floudas D."/>
            <person name="Bentzer J."/>
            <person name="Ahren D."/>
            <person name="Johansson T."/>
            <person name="Persson P."/>
            <person name="Tunlid A."/>
        </authorList>
    </citation>
    <scope>NUCLEOTIDE SEQUENCE [LARGE SCALE GENOMIC DNA]</scope>
    <source>
        <strain evidence="9 10">CBS 175.51</strain>
    </source>
</reference>
<keyword evidence="5 7" id="KW-0472">Membrane</keyword>
<dbReference type="Pfam" id="PF04884">
    <property type="entry name" value="UVB_sens_prot"/>
    <property type="match status" value="1"/>
</dbReference>
<feature type="domain" description="Protein root UVB sensitive/RUS" evidence="8">
    <location>
        <begin position="58"/>
        <end position="293"/>
    </location>
</feature>
<dbReference type="PANTHER" id="PTHR12770:SF31">
    <property type="entry name" value="RUS FAMILY MEMBER 1"/>
    <property type="match status" value="1"/>
</dbReference>
<dbReference type="PANTHER" id="PTHR12770">
    <property type="entry name" value="RUS1 FAMILY PROTEIN C16ORF58"/>
    <property type="match status" value="1"/>
</dbReference>
<feature type="compositionally biased region" description="Basic and acidic residues" evidence="6">
    <location>
        <begin position="1"/>
        <end position="16"/>
    </location>
</feature>
<feature type="transmembrane region" description="Helical" evidence="7">
    <location>
        <begin position="260"/>
        <end position="283"/>
    </location>
</feature>
<evidence type="ECO:0000256" key="2">
    <source>
        <dbReference type="ARBA" id="ARBA00007558"/>
    </source>
</evidence>
<dbReference type="AlphaFoldDB" id="A0A8H5C4W2"/>
<feature type="compositionally biased region" description="Polar residues" evidence="6">
    <location>
        <begin position="39"/>
        <end position="50"/>
    </location>
</feature>
<name>A0A8H5C4W2_9AGAR</name>
<evidence type="ECO:0000256" key="4">
    <source>
        <dbReference type="ARBA" id="ARBA00022989"/>
    </source>
</evidence>
<dbReference type="InterPro" id="IPR006968">
    <property type="entry name" value="RUS_fam"/>
</dbReference>
<comment type="caution">
    <text evidence="9">The sequence shown here is derived from an EMBL/GenBank/DDBJ whole genome shotgun (WGS) entry which is preliminary data.</text>
</comment>
<sequence>MRLRRVTNEISERRTSGQELRTSVRTNDKISVPAPPPNTKVNPSENTESGTKGYLDQASAIEFLQRVFLPQGYPDSVTSDYTRYQIYNALQAFCNSLAGLIASRALLEGQGIGNPSASATNALLLNIVLDVFSRTTTIISAHLLGSSLVPDAKRYRLLADILNDSAVALDTLSPVFNTLGLPQLRITALCLSASFRALCGIVAGGSKAAISLHFSSPTKGKGDIGDLNAKDASKETVLALLGMLVGSLVVPRLTSAFSTYTALFFLIGMHILLNYLGVQGIVLRTLNHERLWISWFLFDANQDFTPERVNSLERIFPVSRMTLYLPFPTPLINPFRMETFSTYRNPLTGDALGYVTLGSSLSKILDRPLHPEIIAQFQHREYILWFDPSCLAYPPTGKDQEEEPSSPTFKRGQIPHVHVCFKERCSPGTRVQAWIAAGLLCKSVSEMCALSPTATLEVYSLFLDSSLSPSTSSKSSEPNISKHVMSLLKREEGRDGGADSSWSSWKKKAMKLGWVLEDDESVRGDPGMECGVGVPEPETVIVSLGYSYEAKKDV</sequence>
<comment type="subcellular location">
    <subcellularLocation>
        <location evidence="1">Membrane</location>
    </subcellularLocation>
</comment>
<evidence type="ECO:0000256" key="1">
    <source>
        <dbReference type="ARBA" id="ARBA00004370"/>
    </source>
</evidence>
<evidence type="ECO:0000256" key="5">
    <source>
        <dbReference type="ARBA" id="ARBA00023136"/>
    </source>
</evidence>
<evidence type="ECO:0000256" key="6">
    <source>
        <dbReference type="SAM" id="MobiDB-lite"/>
    </source>
</evidence>
<evidence type="ECO:0000313" key="9">
    <source>
        <dbReference type="EMBL" id="KAF5334794.1"/>
    </source>
</evidence>
<keyword evidence="4 7" id="KW-1133">Transmembrane helix</keyword>
<keyword evidence="10" id="KW-1185">Reference proteome</keyword>
<evidence type="ECO:0000256" key="7">
    <source>
        <dbReference type="SAM" id="Phobius"/>
    </source>
</evidence>
<dbReference type="InterPro" id="IPR054549">
    <property type="entry name" value="UVB_sens_RUS_dom"/>
</dbReference>
<dbReference type="OrthoDB" id="364779at2759"/>
<dbReference type="EMBL" id="JAACJK010000066">
    <property type="protein sequence ID" value="KAF5334794.1"/>
    <property type="molecule type" value="Genomic_DNA"/>
</dbReference>
<evidence type="ECO:0000313" key="10">
    <source>
        <dbReference type="Proteomes" id="UP000541558"/>
    </source>
</evidence>
<feature type="transmembrane region" description="Helical" evidence="7">
    <location>
        <begin position="237"/>
        <end position="254"/>
    </location>
</feature>
<dbReference type="GO" id="GO:0016020">
    <property type="term" value="C:membrane"/>
    <property type="evidence" value="ECO:0007669"/>
    <property type="project" value="UniProtKB-SubCell"/>
</dbReference>
<keyword evidence="3 7" id="KW-0812">Transmembrane</keyword>
<protein>
    <recommendedName>
        <fullName evidence="8">Protein root UVB sensitive/RUS domain-containing protein</fullName>
    </recommendedName>
</protein>
<organism evidence="9 10">
    <name type="scientific">Ephemerocybe angulata</name>
    <dbReference type="NCBI Taxonomy" id="980116"/>
    <lineage>
        <taxon>Eukaryota</taxon>
        <taxon>Fungi</taxon>
        <taxon>Dikarya</taxon>
        <taxon>Basidiomycota</taxon>
        <taxon>Agaricomycotina</taxon>
        <taxon>Agaricomycetes</taxon>
        <taxon>Agaricomycetidae</taxon>
        <taxon>Agaricales</taxon>
        <taxon>Agaricineae</taxon>
        <taxon>Psathyrellaceae</taxon>
        <taxon>Ephemerocybe</taxon>
    </lineage>
</organism>
<comment type="similarity">
    <text evidence="2">Belongs to the RUS1 family.</text>
</comment>
<accession>A0A8H5C4W2</accession>